<dbReference type="Pfam" id="PF15919">
    <property type="entry name" value="HicB_lk_antitox"/>
    <property type="match status" value="1"/>
</dbReference>
<dbReference type="STRING" id="1235802.C823_00645"/>
<keyword evidence="3" id="KW-1185">Reference proteome</keyword>
<dbReference type="eggNOG" id="COG1598">
    <property type="taxonomic scope" value="Bacteria"/>
</dbReference>
<evidence type="ECO:0000313" key="2">
    <source>
        <dbReference type="EMBL" id="EMZ36278.1"/>
    </source>
</evidence>
<name>N2BCS6_9FIRM</name>
<dbReference type="OrthoDB" id="5419659at2"/>
<organism evidence="2 3">
    <name type="scientific">Eubacterium plexicaudatum ASF492</name>
    <dbReference type="NCBI Taxonomy" id="1235802"/>
    <lineage>
        <taxon>Bacteria</taxon>
        <taxon>Bacillati</taxon>
        <taxon>Bacillota</taxon>
        <taxon>Clostridia</taxon>
        <taxon>Eubacteriales</taxon>
        <taxon>Eubacteriaceae</taxon>
        <taxon>Eubacterium</taxon>
    </lineage>
</organism>
<dbReference type="EMBL" id="AQFT01000023">
    <property type="protein sequence ID" value="EMZ36278.1"/>
    <property type="molecule type" value="Genomic_DNA"/>
</dbReference>
<dbReference type="InterPro" id="IPR031807">
    <property type="entry name" value="HicB-like"/>
</dbReference>
<dbReference type="Gene3D" id="3.30.160.250">
    <property type="match status" value="1"/>
</dbReference>
<dbReference type="Proteomes" id="UP000012589">
    <property type="component" value="Unassembled WGS sequence"/>
</dbReference>
<comment type="caution">
    <text evidence="2">The sequence shown here is derived from an EMBL/GenBank/DDBJ whole genome shotgun (WGS) entry which is preliminary data.</text>
</comment>
<sequence length="135" mass="14718">MKYIYTATFVPNEADTKYYCRVPDLPGCITTGSSIDDAIEMITDAASGWLVVAEDEGNEIPTATPQHKLDIPENATCSIIRVDTLAYRAATDTRAVRKNVSLPAWMAALAEKRGVNCSQVLQDGLMQLLNASHAR</sequence>
<evidence type="ECO:0000259" key="1">
    <source>
        <dbReference type="Pfam" id="PF15919"/>
    </source>
</evidence>
<protein>
    <recommendedName>
        <fullName evidence="1">HicB-like antitoxin of toxin-antitoxin system domain-containing protein</fullName>
    </recommendedName>
</protein>
<dbReference type="InterPro" id="IPR035069">
    <property type="entry name" value="TTHA1013/TTHA0281-like"/>
</dbReference>
<accession>N2BCS6</accession>
<reference evidence="2 3" key="1">
    <citation type="journal article" date="2014" name="Genome Announc.">
        <title>Draft genome sequences of the altered schaedler flora, a defined bacterial community from gnotobiotic mice.</title>
        <authorList>
            <person name="Wannemuehler M.J."/>
            <person name="Overstreet A.M."/>
            <person name="Ward D.V."/>
            <person name="Phillips G.J."/>
        </authorList>
    </citation>
    <scope>NUCLEOTIDE SEQUENCE [LARGE SCALE GENOMIC DNA]</scope>
    <source>
        <strain evidence="2 3">ASF492</strain>
    </source>
</reference>
<proteinExistence type="predicted"/>
<dbReference type="AlphaFoldDB" id="N2BCS6"/>
<gene>
    <name evidence="2" type="ORF">C823_00645</name>
</gene>
<feature type="domain" description="HicB-like antitoxin of toxin-antitoxin system" evidence="1">
    <location>
        <begin position="12"/>
        <end position="106"/>
    </location>
</feature>
<evidence type="ECO:0000313" key="3">
    <source>
        <dbReference type="Proteomes" id="UP000012589"/>
    </source>
</evidence>
<dbReference type="HOGENOM" id="CLU_114047_0_2_9"/>
<dbReference type="SUPFAM" id="SSF143100">
    <property type="entry name" value="TTHA1013/TTHA0281-like"/>
    <property type="match status" value="1"/>
</dbReference>
<dbReference type="PATRIC" id="fig|1235802.3.peg.680"/>